<evidence type="ECO:0000259" key="9">
    <source>
        <dbReference type="PROSITE" id="PS51194"/>
    </source>
</evidence>
<dbReference type="Gene3D" id="3.40.50.300">
    <property type="entry name" value="P-loop containing nucleotide triphosphate hydrolases"/>
    <property type="match status" value="2"/>
</dbReference>
<keyword evidence="5" id="KW-0067">ATP-binding</keyword>
<dbReference type="GO" id="GO:0005524">
    <property type="term" value="F:ATP binding"/>
    <property type="evidence" value="ECO:0007669"/>
    <property type="project" value="UniProtKB-KW"/>
</dbReference>
<evidence type="ECO:0000313" key="11">
    <source>
        <dbReference type="Proteomes" id="UP001642260"/>
    </source>
</evidence>
<dbReference type="InterPro" id="IPR011545">
    <property type="entry name" value="DEAD/DEAH_box_helicase_dom"/>
</dbReference>
<evidence type="ECO:0000256" key="6">
    <source>
        <dbReference type="ARBA" id="ARBA00047984"/>
    </source>
</evidence>
<dbReference type="InterPro" id="IPR027417">
    <property type="entry name" value="P-loop_NTPase"/>
</dbReference>
<comment type="caution">
    <text evidence="10">The sequence shown here is derived from an EMBL/GenBank/DDBJ whole genome shotgun (WGS) entry which is preliminary data.</text>
</comment>
<reference evidence="10 11" key="1">
    <citation type="submission" date="2022-03" db="EMBL/GenBank/DDBJ databases">
        <authorList>
            <person name="Macdonald S."/>
            <person name="Ahmed S."/>
            <person name="Newling K."/>
        </authorList>
    </citation>
    <scope>NUCLEOTIDE SEQUENCE [LARGE SCALE GENOMIC DNA]</scope>
</reference>
<feature type="domain" description="Helicase ATP-binding" evidence="8">
    <location>
        <begin position="226"/>
        <end position="419"/>
    </location>
</feature>
<keyword evidence="11" id="KW-1185">Reference proteome</keyword>
<keyword evidence="2" id="KW-0547">Nucleotide-binding</keyword>
<feature type="region of interest" description="Disordered" evidence="7">
    <location>
        <begin position="61"/>
        <end position="90"/>
    </location>
</feature>
<evidence type="ECO:0000313" key="10">
    <source>
        <dbReference type="EMBL" id="CAH8359150.1"/>
    </source>
</evidence>
<dbReference type="Pfam" id="PF00271">
    <property type="entry name" value="Helicase_C"/>
    <property type="match status" value="1"/>
</dbReference>
<evidence type="ECO:0000256" key="5">
    <source>
        <dbReference type="ARBA" id="ARBA00022840"/>
    </source>
</evidence>
<evidence type="ECO:0000259" key="8">
    <source>
        <dbReference type="PROSITE" id="PS51192"/>
    </source>
</evidence>
<evidence type="ECO:0000256" key="2">
    <source>
        <dbReference type="ARBA" id="ARBA00022741"/>
    </source>
</evidence>
<dbReference type="Pfam" id="PF26142">
    <property type="entry name" value="DD_DDX21-DDX50"/>
    <property type="match status" value="1"/>
</dbReference>
<dbReference type="GO" id="GO:0003724">
    <property type="term" value="F:RNA helicase activity"/>
    <property type="evidence" value="ECO:0007669"/>
    <property type="project" value="UniProtKB-EC"/>
</dbReference>
<feature type="region of interest" description="Disordered" evidence="7">
    <location>
        <begin position="806"/>
        <end position="881"/>
    </location>
</feature>
<evidence type="ECO:0000256" key="4">
    <source>
        <dbReference type="ARBA" id="ARBA00022806"/>
    </source>
</evidence>
<evidence type="ECO:0000256" key="7">
    <source>
        <dbReference type="SAM" id="MobiDB-lite"/>
    </source>
</evidence>
<dbReference type="AlphaFoldDB" id="A0ABC8KMD5"/>
<proteinExistence type="predicted"/>
<dbReference type="PROSITE" id="PS51194">
    <property type="entry name" value="HELICASE_CTER"/>
    <property type="match status" value="1"/>
</dbReference>
<accession>A0ABC8KMD5</accession>
<keyword evidence="4" id="KW-0347">Helicase</keyword>
<dbReference type="PROSITE" id="PS51192">
    <property type="entry name" value="HELICASE_ATP_BIND_1"/>
    <property type="match status" value="1"/>
</dbReference>
<dbReference type="GO" id="GO:0016787">
    <property type="term" value="F:hydrolase activity"/>
    <property type="evidence" value="ECO:0007669"/>
    <property type="project" value="UniProtKB-KW"/>
</dbReference>
<keyword evidence="3" id="KW-0378">Hydrolase</keyword>
<dbReference type="EMBL" id="CAKOAT010260709">
    <property type="protein sequence ID" value="CAH8359150.1"/>
    <property type="molecule type" value="Genomic_DNA"/>
</dbReference>
<comment type="catalytic activity">
    <reaction evidence="6">
        <text>ATP + H2O = ADP + phosphate + H(+)</text>
        <dbReference type="Rhea" id="RHEA:13065"/>
        <dbReference type="ChEBI" id="CHEBI:15377"/>
        <dbReference type="ChEBI" id="CHEBI:15378"/>
        <dbReference type="ChEBI" id="CHEBI:30616"/>
        <dbReference type="ChEBI" id="CHEBI:43474"/>
        <dbReference type="ChEBI" id="CHEBI:456216"/>
        <dbReference type="EC" id="3.6.4.13"/>
    </reaction>
</comment>
<dbReference type="InterPro" id="IPR014001">
    <property type="entry name" value="Helicase_ATP-bd"/>
</dbReference>
<dbReference type="EC" id="3.6.4.13" evidence="1"/>
<dbReference type="InterPro" id="IPR050547">
    <property type="entry name" value="DEAD_box_RNA_helicases"/>
</dbReference>
<feature type="compositionally biased region" description="Basic residues" evidence="7">
    <location>
        <begin position="77"/>
        <end position="88"/>
    </location>
</feature>
<feature type="domain" description="Helicase C-terminal" evidence="9">
    <location>
        <begin position="379"/>
        <end position="548"/>
    </location>
</feature>
<sequence>MFDIESIPKFRFEQTSQGIVIVMGETLSDTDKEMTITSKIAVQSQETLTYRKSIKKKKNISVDQRRDFDSGDDGGKQSKKKEKKHKKVSGGDKIVNTESFKVSGGSRRHEKFLLMFYERTGKTWKRGYLLYEVKTNEDKEDKTDEEASDQVCEWIGNLSKLWKRDLEYLDTGQNDDIKKNDLKKENKKKSRKKVKLSMEDVKIDNPNAVLKFRNTDPLRELQATTSEMVLGGTDLVGMARTSQGKLVLVLPILKSLINGPAKRKIRIGMAGRPPSVLIRLPTRELAKQVFAEFDAYEGSVGLNSCCVYEGFQETKLNRGAGIVVGSLGRIKDHIERHTIATRFLKRDKKTINLVGYDKINASNNVRHIALACNKKAILRLIPYTISLYSSGGSKICFTKSKDQASELSGLLPGARALHGDIQQSQRKITLAGFRKGKFSTFVAPNVTARGLDDVQLIIKCKSPCDEDYIRCSDQIGGDDNTGVAAILYASRKSGVSRIEKEAGKRFEHVSPPQPNDIAKAVGMEDAEKIIQVCDSVVHAFMTAAKEFADEYFGTESDLGEGEKLLKDSFLRQMVKEKDGNRKTQVTGESEIEHFEKDEDLVLDQNKFETLYHHKEKNAGDIIMRQSRVYEDSVKKNNEDRMKIGQGCVEYEKPEIFLKLALEDPCILAHKENESLRILWRTLGLKRDASYFRSYVNTSKVLRILDAKAKNFQLGKVSSKKTSLPSRIGLTKKLVVIYLIPSSKGRKGSQKRSMSKMEETNVDAGSLATPISKKKIVKKDNPEGNEDFMETNLEKLEDRTKTAKTLLAQSKKEKAQKGSMKPAAKMRLDKSVHSDTKKRNSEGGSTEMQIAESLKSKKKNARAVTPSTKESEQILKSHPKRNRIVIEEEKRIQSLRLPKTEHVQVRNK</sequence>
<protein>
    <recommendedName>
        <fullName evidence="1">RNA helicase</fullName>
        <ecNumber evidence="1">3.6.4.13</ecNumber>
    </recommendedName>
</protein>
<dbReference type="SUPFAM" id="SSF52540">
    <property type="entry name" value="P-loop containing nucleoside triphosphate hydrolases"/>
    <property type="match status" value="1"/>
</dbReference>
<dbReference type="PANTHER" id="PTHR47963">
    <property type="entry name" value="DEAD-BOX ATP-DEPENDENT RNA HELICASE 47, MITOCHONDRIAL"/>
    <property type="match status" value="1"/>
</dbReference>
<feature type="compositionally biased region" description="Basic and acidic residues" evidence="7">
    <location>
        <begin position="63"/>
        <end position="76"/>
    </location>
</feature>
<dbReference type="InterPro" id="IPR059027">
    <property type="entry name" value="DD_DDX21-DDX50"/>
</dbReference>
<dbReference type="InterPro" id="IPR001650">
    <property type="entry name" value="Helicase_C-like"/>
</dbReference>
<dbReference type="PANTHER" id="PTHR47963:SF8">
    <property type="entry name" value="ATP-DEPENDENT RNA HELICASE DEAD"/>
    <property type="match status" value="1"/>
</dbReference>
<organism evidence="10 11">
    <name type="scientific">Eruca vesicaria subsp. sativa</name>
    <name type="common">Garden rocket</name>
    <name type="synonym">Eruca sativa</name>
    <dbReference type="NCBI Taxonomy" id="29727"/>
    <lineage>
        <taxon>Eukaryota</taxon>
        <taxon>Viridiplantae</taxon>
        <taxon>Streptophyta</taxon>
        <taxon>Embryophyta</taxon>
        <taxon>Tracheophyta</taxon>
        <taxon>Spermatophyta</taxon>
        <taxon>Magnoliopsida</taxon>
        <taxon>eudicotyledons</taxon>
        <taxon>Gunneridae</taxon>
        <taxon>Pentapetalae</taxon>
        <taxon>rosids</taxon>
        <taxon>malvids</taxon>
        <taxon>Brassicales</taxon>
        <taxon>Brassicaceae</taxon>
        <taxon>Brassiceae</taxon>
        <taxon>Eruca</taxon>
    </lineage>
</organism>
<dbReference type="Pfam" id="PF00270">
    <property type="entry name" value="DEAD"/>
    <property type="match status" value="1"/>
</dbReference>
<gene>
    <name evidence="10" type="ORF">ERUC_LOCUS24906</name>
</gene>
<evidence type="ECO:0000256" key="1">
    <source>
        <dbReference type="ARBA" id="ARBA00012552"/>
    </source>
</evidence>
<name>A0ABC8KMD5_ERUVS</name>
<feature type="compositionally biased region" description="Basic and acidic residues" evidence="7">
    <location>
        <begin position="825"/>
        <end position="840"/>
    </location>
</feature>
<dbReference type="Proteomes" id="UP001642260">
    <property type="component" value="Unassembled WGS sequence"/>
</dbReference>
<evidence type="ECO:0000256" key="3">
    <source>
        <dbReference type="ARBA" id="ARBA00022801"/>
    </source>
</evidence>